<feature type="domain" description="HTH crp-type" evidence="4">
    <location>
        <begin position="150"/>
        <end position="224"/>
    </location>
</feature>
<dbReference type="Gene3D" id="1.10.10.10">
    <property type="entry name" value="Winged helix-like DNA-binding domain superfamily/Winged helix DNA-binding domain"/>
    <property type="match status" value="1"/>
</dbReference>
<accession>A0AAQ3WBE2</accession>
<dbReference type="Proteomes" id="UP000194948">
    <property type="component" value="Chromosome"/>
</dbReference>
<keyword evidence="6" id="KW-1185">Reference proteome</keyword>
<proteinExistence type="predicted"/>
<dbReference type="RefSeq" id="WP_086314497.1">
    <property type="nucleotide sequence ID" value="NZ_CP147244.1"/>
</dbReference>
<dbReference type="EMBL" id="CP147244">
    <property type="protein sequence ID" value="WYK00946.1"/>
    <property type="molecule type" value="Genomic_DNA"/>
</dbReference>
<dbReference type="SUPFAM" id="SSF51206">
    <property type="entry name" value="cAMP-binding domain-like"/>
    <property type="match status" value="1"/>
</dbReference>
<organism evidence="5 6">
    <name type="scientific">Candidatus Enterococcus palustris</name>
    <dbReference type="NCBI Taxonomy" id="1834189"/>
    <lineage>
        <taxon>Bacteria</taxon>
        <taxon>Bacillati</taxon>
        <taxon>Bacillota</taxon>
        <taxon>Bacilli</taxon>
        <taxon>Lactobacillales</taxon>
        <taxon>Enterococcaceae</taxon>
        <taxon>Enterococcus</taxon>
    </lineage>
</organism>
<dbReference type="AlphaFoldDB" id="A0AAQ3WBE2"/>
<dbReference type="GO" id="GO:0006355">
    <property type="term" value="P:regulation of DNA-templated transcription"/>
    <property type="evidence" value="ECO:0007669"/>
    <property type="project" value="InterPro"/>
</dbReference>
<dbReference type="InterPro" id="IPR014710">
    <property type="entry name" value="RmlC-like_jellyroll"/>
</dbReference>
<dbReference type="Gene3D" id="2.60.120.10">
    <property type="entry name" value="Jelly Rolls"/>
    <property type="match status" value="1"/>
</dbReference>
<dbReference type="Pfam" id="PF13545">
    <property type="entry name" value="HTH_Crp_2"/>
    <property type="match status" value="1"/>
</dbReference>
<evidence type="ECO:0000256" key="1">
    <source>
        <dbReference type="ARBA" id="ARBA00023015"/>
    </source>
</evidence>
<dbReference type="PROSITE" id="PS51063">
    <property type="entry name" value="HTH_CRP_2"/>
    <property type="match status" value="1"/>
</dbReference>
<evidence type="ECO:0000313" key="5">
    <source>
        <dbReference type="EMBL" id="WYK00946.1"/>
    </source>
</evidence>
<evidence type="ECO:0000313" key="6">
    <source>
        <dbReference type="Proteomes" id="UP000194948"/>
    </source>
</evidence>
<evidence type="ECO:0000259" key="4">
    <source>
        <dbReference type="PROSITE" id="PS51063"/>
    </source>
</evidence>
<keyword evidence="1" id="KW-0805">Transcription regulation</keyword>
<keyword evidence="2" id="KW-0238">DNA-binding</keyword>
<sequence length="232" mass="27509">MVNYLTNFFLEQKIKNVHFFQNSLKKTHFNRKDIINLYIKKKEIIEFPTPDDLYFIKYGSIKESVIDWSGNIKTIRILTQNDVLFYSDIIQNNSSVYFLQALNDIEIDKIPLTKLAKDNSHYSNFLSFNYQLNSQIYFSKWFYSSNRGEKRVYEAFLEILLSLATEDIEVNSSESFLLPAYITHELISELSGVSRSYVTRIIEKLKEKKILSYVDNSIEILNINYFFKQLLF</sequence>
<dbReference type="GO" id="GO:0003677">
    <property type="term" value="F:DNA binding"/>
    <property type="evidence" value="ECO:0007669"/>
    <property type="project" value="UniProtKB-KW"/>
</dbReference>
<evidence type="ECO:0000256" key="3">
    <source>
        <dbReference type="ARBA" id="ARBA00023163"/>
    </source>
</evidence>
<dbReference type="InterPro" id="IPR036390">
    <property type="entry name" value="WH_DNA-bd_sf"/>
</dbReference>
<dbReference type="SUPFAM" id="SSF46785">
    <property type="entry name" value="Winged helix' DNA-binding domain"/>
    <property type="match status" value="1"/>
</dbReference>
<dbReference type="InterPro" id="IPR018490">
    <property type="entry name" value="cNMP-bd_dom_sf"/>
</dbReference>
<dbReference type="InterPro" id="IPR012318">
    <property type="entry name" value="HTH_CRP"/>
</dbReference>
<dbReference type="InterPro" id="IPR036388">
    <property type="entry name" value="WH-like_DNA-bd_sf"/>
</dbReference>
<protein>
    <recommendedName>
        <fullName evidence="4">HTH crp-type domain-containing protein</fullName>
    </recommendedName>
</protein>
<gene>
    <name evidence="5" type="ORF">A5821_002072</name>
</gene>
<reference evidence="5" key="2">
    <citation type="submission" date="2024-03" db="EMBL/GenBank/DDBJ databases">
        <title>The Genome Sequence of Enterococcus sp. DIV0205d.</title>
        <authorList>
            <consortium name="The Broad Institute Genomics Platform"/>
            <consortium name="The Broad Institute Microbial Omics Core"/>
            <consortium name="The Broad Institute Genomic Center for Infectious Diseases"/>
            <person name="Earl A."/>
            <person name="Manson A."/>
            <person name="Gilmore M."/>
            <person name="Schwartman J."/>
            <person name="Shea T."/>
            <person name="Abouelleil A."/>
            <person name="Cao P."/>
            <person name="Chapman S."/>
            <person name="Cusick C."/>
            <person name="Young S."/>
            <person name="Neafsey D."/>
            <person name="Nusbaum C."/>
            <person name="Birren B."/>
        </authorList>
    </citation>
    <scope>NUCLEOTIDE SEQUENCE</scope>
    <source>
        <strain evidence="5">7F3_DIV0205</strain>
    </source>
</reference>
<reference evidence="5" key="1">
    <citation type="submission" date="2017-05" db="EMBL/GenBank/DDBJ databases">
        <authorList>
            <consortium name="The Broad Institute Genomics Platform"/>
            <consortium name="The Broad Institute Genomic Center for Infectious Diseases"/>
            <person name="Earl A."/>
            <person name="Manson A."/>
            <person name="Schwartman J."/>
            <person name="Gilmore M."/>
            <person name="Abouelleil A."/>
            <person name="Cao P."/>
            <person name="Chapman S."/>
            <person name="Cusick C."/>
            <person name="Shea T."/>
            <person name="Young S."/>
            <person name="Neafsey D."/>
            <person name="Nusbaum C."/>
            <person name="Birren B."/>
        </authorList>
    </citation>
    <scope>NUCLEOTIDE SEQUENCE</scope>
    <source>
        <strain evidence="5">7F3_DIV0205</strain>
    </source>
</reference>
<evidence type="ECO:0000256" key="2">
    <source>
        <dbReference type="ARBA" id="ARBA00023125"/>
    </source>
</evidence>
<keyword evidence="3" id="KW-0804">Transcription</keyword>
<name>A0AAQ3WBE2_9ENTE</name>